<reference evidence="1 2" key="1">
    <citation type="submission" date="2019-03" db="EMBL/GenBank/DDBJ databases">
        <title>Single cell metagenomics reveals metabolic interactions within the superorganism composed of flagellate Streblomastix strix and complex community of Bacteroidetes bacteria on its surface.</title>
        <authorList>
            <person name="Treitli S.C."/>
            <person name="Kolisko M."/>
            <person name="Husnik F."/>
            <person name="Keeling P."/>
            <person name="Hampl V."/>
        </authorList>
    </citation>
    <scope>NUCLEOTIDE SEQUENCE [LARGE SCALE GENOMIC DNA]</scope>
    <source>
        <strain evidence="1">ST1C</strain>
    </source>
</reference>
<comment type="caution">
    <text evidence="1">The sequence shown here is derived from an EMBL/GenBank/DDBJ whole genome shotgun (WGS) entry which is preliminary data.</text>
</comment>
<accession>A0A5J4TCV8</accession>
<sequence length="29" mass="3234">GWKCNAFDVVQSTYQLGIITENIGQFDDA</sequence>
<organism evidence="1 2">
    <name type="scientific">Streblomastix strix</name>
    <dbReference type="NCBI Taxonomy" id="222440"/>
    <lineage>
        <taxon>Eukaryota</taxon>
        <taxon>Metamonada</taxon>
        <taxon>Preaxostyla</taxon>
        <taxon>Oxymonadida</taxon>
        <taxon>Streblomastigidae</taxon>
        <taxon>Streblomastix</taxon>
    </lineage>
</organism>
<name>A0A5J4TCV8_9EUKA</name>
<evidence type="ECO:0000313" key="1">
    <source>
        <dbReference type="EMBL" id="KAA6355752.1"/>
    </source>
</evidence>
<protein>
    <submittedName>
        <fullName evidence="1">Uncharacterized protein</fullName>
    </submittedName>
</protein>
<evidence type="ECO:0000313" key="2">
    <source>
        <dbReference type="Proteomes" id="UP000324800"/>
    </source>
</evidence>
<feature type="non-terminal residue" evidence="1">
    <location>
        <position position="1"/>
    </location>
</feature>
<proteinExistence type="predicted"/>
<dbReference type="AlphaFoldDB" id="A0A5J4TCV8"/>
<dbReference type="EMBL" id="SNRW01034114">
    <property type="protein sequence ID" value="KAA6355752.1"/>
    <property type="molecule type" value="Genomic_DNA"/>
</dbReference>
<gene>
    <name evidence="1" type="ORF">EZS28_048721</name>
</gene>
<dbReference type="Proteomes" id="UP000324800">
    <property type="component" value="Unassembled WGS sequence"/>
</dbReference>